<keyword evidence="3" id="KW-1185">Reference proteome</keyword>
<dbReference type="Gene3D" id="2.30.130.30">
    <property type="entry name" value="Hypothetical protein"/>
    <property type="match status" value="1"/>
</dbReference>
<evidence type="ECO:0000313" key="3">
    <source>
        <dbReference type="Proteomes" id="UP001306119"/>
    </source>
</evidence>
<evidence type="ECO:0000259" key="1">
    <source>
        <dbReference type="Pfam" id="PF04266"/>
    </source>
</evidence>
<dbReference type="InterPro" id="IPR007374">
    <property type="entry name" value="ASCH_domain"/>
</dbReference>
<dbReference type="SUPFAM" id="SSF88697">
    <property type="entry name" value="PUA domain-like"/>
    <property type="match status" value="1"/>
</dbReference>
<dbReference type="Proteomes" id="UP001306119">
    <property type="component" value="Unassembled WGS sequence"/>
</dbReference>
<sequence>MIINNNNVTHALIIAQPWIELILAGVKTWEMRSKATSIRGTIGLIEKGTGLIVGTAVIDHCGGQFTNAEQLDKFKQFHHVDYISHPELIKWCFPWVLKQTVRLDVPIPYKHKRGAVVWVKLD</sequence>
<evidence type="ECO:0000313" key="2">
    <source>
        <dbReference type="EMBL" id="MEC6832996.1"/>
    </source>
</evidence>
<comment type="caution">
    <text evidence="2">The sequence shown here is derived from an EMBL/GenBank/DDBJ whole genome shotgun (WGS) entry which is preliminary data.</text>
</comment>
<name>A0ABU6L9K6_9GAMM</name>
<organism evidence="2 3">
    <name type="scientific">Photobacterium toruni</name>
    <dbReference type="NCBI Taxonomy" id="1935446"/>
    <lineage>
        <taxon>Bacteria</taxon>
        <taxon>Pseudomonadati</taxon>
        <taxon>Pseudomonadota</taxon>
        <taxon>Gammaproteobacteria</taxon>
        <taxon>Vibrionales</taxon>
        <taxon>Vibrionaceae</taxon>
        <taxon>Photobacterium</taxon>
    </lineage>
</organism>
<gene>
    <name evidence="2" type="ORF">VXS06_14610</name>
</gene>
<proteinExistence type="predicted"/>
<protein>
    <submittedName>
        <fullName evidence="2">ASCH domain-containing protein</fullName>
    </submittedName>
</protein>
<feature type="domain" description="ASCH" evidence="1">
    <location>
        <begin position="14"/>
        <end position="76"/>
    </location>
</feature>
<dbReference type="EMBL" id="JAYXUG010000013">
    <property type="protein sequence ID" value="MEC6832996.1"/>
    <property type="molecule type" value="Genomic_DNA"/>
</dbReference>
<reference evidence="2 3" key="1">
    <citation type="submission" date="2024-01" db="EMBL/GenBank/DDBJ databases">
        <title>Active colonisers of the gastrointestinal tract of Atlantic salmon farmed in a warm water region.</title>
        <authorList>
            <person name="Bowman J.P."/>
        </authorList>
    </citation>
    <scope>NUCLEOTIDE SEQUENCE [LARGE SCALE GENOMIC DNA]</scope>
    <source>
        <strain evidence="2 3">S3MW1</strain>
    </source>
</reference>
<dbReference type="Pfam" id="PF04266">
    <property type="entry name" value="ASCH"/>
    <property type="match status" value="1"/>
</dbReference>
<accession>A0ABU6L9K6</accession>
<dbReference type="RefSeq" id="WP_327775296.1">
    <property type="nucleotide sequence ID" value="NZ_JAYXUG010000013.1"/>
</dbReference>
<dbReference type="InterPro" id="IPR015947">
    <property type="entry name" value="PUA-like_sf"/>
</dbReference>